<dbReference type="SUPFAM" id="SSF46894">
    <property type="entry name" value="C-terminal effector domain of the bipartite response regulators"/>
    <property type="match status" value="1"/>
</dbReference>
<evidence type="ECO:0000259" key="7">
    <source>
        <dbReference type="PROSITE" id="PS50110"/>
    </source>
</evidence>
<dbReference type="EMBL" id="JBHMCA010000090">
    <property type="protein sequence ID" value="MFB9451339.1"/>
    <property type="molecule type" value="Genomic_DNA"/>
</dbReference>
<keyword evidence="1 5" id="KW-0597">Phosphoprotein</keyword>
<evidence type="ECO:0000259" key="6">
    <source>
        <dbReference type="PROSITE" id="PS50043"/>
    </source>
</evidence>
<dbReference type="RefSeq" id="WP_223104413.1">
    <property type="nucleotide sequence ID" value="NZ_CP061913.1"/>
</dbReference>
<dbReference type="PANTHER" id="PTHR43214">
    <property type="entry name" value="TWO-COMPONENT RESPONSE REGULATOR"/>
    <property type="match status" value="1"/>
</dbReference>
<evidence type="ECO:0000256" key="1">
    <source>
        <dbReference type="ARBA" id="ARBA00022553"/>
    </source>
</evidence>
<dbReference type="InterPro" id="IPR000792">
    <property type="entry name" value="Tscrpt_reg_LuxR_C"/>
</dbReference>
<keyword evidence="9" id="KW-1185">Reference proteome</keyword>
<dbReference type="InterPro" id="IPR011006">
    <property type="entry name" value="CheY-like_superfamily"/>
</dbReference>
<protein>
    <submittedName>
        <fullName evidence="8">Response regulator</fullName>
    </submittedName>
</protein>
<evidence type="ECO:0000256" key="3">
    <source>
        <dbReference type="ARBA" id="ARBA00023125"/>
    </source>
</evidence>
<evidence type="ECO:0000313" key="8">
    <source>
        <dbReference type="EMBL" id="MFB9451339.1"/>
    </source>
</evidence>
<dbReference type="CDD" id="cd17535">
    <property type="entry name" value="REC_NarL-like"/>
    <property type="match status" value="1"/>
</dbReference>
<dbReference type="Gene3D" id="3.40.50.2300">
    <property type="match status" value="1"/>
</dbReference>
<dbReference type="Pfam" id="PF00196">
    <property type="entry name" value="GerE"/>
    <property type="match status" value="1"/>
</dbReference>
<keyword evidence="3" id="KW-0238">DNA-binding</keyword>
<comment type="caution">
    <text evidence="8">The sequence shown here is derived from an EMBL/GenBank/DDBJ whole genome shotgun (WGS) entry which is preliminary data.</text>
</comment>
<dbReference type="InterPro" id="IPR001789">
    <property type="entry name" value="Sig_transdc_resp-reg_receiver"/>
</dbReference>
<dbReference type="Proteomes" id="UP001589608">
    <property type="component" value="Unassembled WGS sequence"/>
</dbReference>
<name>A0ABV5MR45_9ACTN</name>
<evidence type="ECO:0000256" key="4">
    <source>
        <dbReference type="ARBA" id="ARBA00023163"/>
    </source>
</evidence>
<feature type="domain" description="HTH luxR-type" evidence="6">
    <location>
        <begin position="140"/>
        <end position="211"/>
    </location>
</feature>
<dbReference type="SMART" id="SM00421">
    <property type="entry name" value="HTH_LUXR"/>
    <property type="match status" value="1"/>
</dbReference>
<dbReference type="PROSITE" id="PS50043">
    <property type="entry name" value="HTH_LUXR_2"/>
    <property type="match status" value="1"/>
</dbReference>
<dbReference type="PANTHER" id="PTHR43214:SF24">
    <property type="entry name" value="TRANSCRIPTIONAL REGULATORY PROTEIN NARL-RELATED"/>
    <property type="match status" value="1"/>
</dbReference>
<evidence type="ECO:0000256" key="5">
    <source>
        <dbReference type="PROSITE-ProRule" id="PRU00169"/>
    </source>
</evidence>
<evidence type="ECO:0000313" key="9">
    <source>
        <dbReference type="Proteomes" id="UP001589608"/>
    </source>
</evidence>
<sequence>MRVVLAEDLYLLRTGIERMLHSYGFEVVAAVDNGPDLLEALLTHRPDVAVVDVRLPPTNTDEGLRAALTARERVPGLPVLILSQYVQQLYARELLAGGGGVGYLLKDRVSDTDEFVDALRRVAAGGTAVDPDVIAQLLAPGRAPAGLTGRELDVLALMAQGLSNAVIGRRLFLSEGSVSKYTTQIFTKLGLDASPDTHRRVLAVLAYLEHKPG</sequence>
<feature type="modified residue" description="4-aspartylphosphate" evidence="5">
    <location>
        <position position="52"/>
    </location>
</feature>
<proteinExistence type="predicted"/>
<dbReference type="PROSITE" id="PS50110">
    <property type="entry name" value="RESPONSE_REGULATORY"/>
    <property type="match status" value="1"/>
</dbReference>
<organism evidence="8 9">
    <name type="scientific">Dactylosporangium vinaceum</name>
    <dbReference type="NCBI Taxonomy" id="53362"/>
    <lineage>
        <taxon>Bacteria</taxon>
        <taxon>Bacillati</taxon>
        <taxon>Actinomycetota</taxon>
        <taxon>Actinomycetes</taxon>
        <taxon>Micromonosporales</taxon>
        <taxon>Micromonosporaceae</taxon>
        <taxon>Dactylosporangium</taxon>
    </lineage>
</organism>
<keyword evidence="4" id="KW-0804">Transcription</keyword>
<dbReference type="CDD" id="cd06170">
    <property type="entry name" value="LuxR_C_like"/>
    <property type="match status" value="1"/>
</dbReference>
<dbReference type="PRINTS" id="PR00038">
    <property type="entry name" value="HTHLUXR"/>
</dbReference>
<dbReference type="Pfam" id="PF00072">
    <property type="entry name" value="Response_reg"/>
    <property type="match status" value="1"/>
</dbReference>
<reference evidence="8 9" key="1">
    <citation type="submission" date="2024-09" db="EMBL/GenBank/DDBJ databases">
        <authorList>
            <person name="Sun Q."/>
            <person name="Mori K."/>
        </authorList>
    </citation>
    <scope>NUCLEOTIDE SEQUENCE [LARGE SCALE GENOMIC DNA]</scope>
    <source>
        <strain evidence="8 9">JCM 3307</strain>
    </source>
</reference>
<dbReference type="SMART" id="SM00448">
    <property type="entry name" value="REC"/>
    <property type="match status" value="1"/>
</dbReference>
<dbReference type="InterPro" id="IPR058245">
    <property type="entry name" value="NreC/VraR/RcsB-like_REC"/>
</dbReference>
<gene>
    <name evidence="8" type="ORF">ACFFTR_50465</name>
</gene>
<keyword evidence="2" id="KW-0805">Transcription regulation</keyword>
<accession>A0ABV5MR45</accession>
<dbReference type="InterPro" id="IPR039420">
    <property type="entry name" value="WalR-like"/>
</dbReference>
<feature type="domain" description="Response regulatory" evidence="7">
    <location>
        <begin position="2"/>
        <end position="121"/>
    </location>
</feature>
<evidence type="ECO:0000256" key="2">
    <source>
        <dbReference type="ARBA" id="ARBA00023015"/>
    </source>
</evidence>
<dbReference type="SUPFAM" id="SSF52172">
    <property type="entry name" value="CheY-like"/>
    <property type="match status" value="1"/>
</dbReference>
<dbReference type="InterPro" id="IPR016032">
    <property type="entry name" value="Sig_transdc_resp-reg_C-effctor"/>
</dbReference>